<name>A0A239AUG5_9FIRM</name>
<evidence type="ECO:0000313" key="5">
    <source>
        <dbReference type="Proteomes" id="UP000198304"/>
    </source>
</evidence>
<keyword evidence="2" id="KW-0175">Coiled coil</keyword>
<comment type="similarity">
    <text evidence="1">Belongs to the UPF0749 family.</text>
</comment>
<dbReference type="Pfam" id="PF05949">
    <property type="entry name" value="DUF881"/>
    <property type="match status" value="1"/>
</dbReference>
<evidence type="ECO:0000313" key="4">
    <source>
        <dbReference type="EMBL" id="SNR98613.1"/>
    </source>
</evidence>
<evidence type="ECO:0000256" key="3">
    <source>
        <dbReference type="SAM" id="Phobius"/>
    </source>
</evidence>
<dbReference type="Proteomes" id="UP000198304">
    <property type="component" value="Unassembled WGS sequence"/>
</dbReference>
<feature type="coiled-coil region" evidence="2">
    <location>
        <begin position="48"/>
        <end position="89"/>
    </location>
</feature>
<dbReference type="PANTHER" id="PTHR37313:SF2">
    <property type="entry name" value="UPF0749 PROTEIN YLXX"/>
    <property type="match status" value="1"/>
</dbReference>
<gene>
    <name evidence="4" type="ORF">SAMN05446037_1002238</name>
</gene>
<proteinExistence type="inferred from homology"/>
<dbReference type="PANTHER" id="PTHR37313">
    <property type="entry name" value="UPF0749 PROTEIN RV1825"/>
    <property type="match status" value="1"/>
</dbReference>
<dbReference type="OrthoDB" id="9776196at2"/>
<evidence type="ECO:0000256" key="1">
    <source>
        <dbReference type="ARBA" id="ARBA00009108"/>
    </source>
</evidence>
<accession>A0A239AUG5</accession>
<reference evidence="4 5" key="1">
    <citation type="submission" date="2017-06" db="EMBL/GenBank/DDBJ databases">
        <authorList>
            <person name="Kim H.J."/>
            <person name="Triplett B.A."/>
        </authorList>
    </citation>
    <scope>NUCLEOTIDE SEQUENCE [LARGE SCALE GENOMIC DNA]</scope>
    <source>
        <strain evidence="4 5">SCA</strain>
    </source>
</reference>
<dbReference type="Gene3D" id="3.30.70.1880">
    <property type="entry name" value="Protein of unknown function DUF881"/>
    <property type="match status" value="1"/>
</dbReference>
<evidence type="ECO:0000256" key="2">
    <source>
        <dbReference type="SAM" id="Coils"/>
    </source>
</evidence>
<sequence>MKKTNISIVLFLLFTIFGIMIGIHINALSDMGNPLQLPLEGGVQVQEVADLRKANEDMKTKIMELRTQVEAYEEERATENIVLKDLKTKVNEYKMLAGYQMVEGPGIEIILESSFEENIAELVEQRKYLINLINELRVSGAEVISVNNHRITTRTEVTLAGDHINVNATAIAPPYIVRAIGNIEGFERYVTYRTLLFDLMQGDGINTNIQFNEEVRIPALSKEKPIQFFETTENAN</sequence>
<dbReference type="InterPro" id="IPR010273">
    <property type="entry name" value="DUF881"/>
</dbReference>
<organism evidence="4 5">
    <name type="scientific">Anaerovirgula multivorans</name>
    <dbReference type="NCBI Taxonomy" id="312168"/>
    <lineage>
        <taxon>Bacteria</taxon>
        <taxon>Bacillati</taxon>
        <taxon>Bacillota</taxon>
        <taxon>Clostridia</taxon>
        <taxon>Peptostreptococcales</taxon>
        <taxon>Natronincolaceae</taxon>
        <taxon>Anaerovirgula</taxon>
    </lineage>
</organism>
<dbReference type="EMBL" id="FZOJ01000002">
    <property type="protein sequence ID" value="SNR98613.1"/>
    <property type="molecule type" value="Genomic_DNA"/>
</dbReference>
<keyword evidence="3" id="KW-1133">Transmembrane helix</keyword>
<feature type="transmembrane region" description="Helical" evidence="3">
    <location>
        <begin position="6"/>
        <end position="28"/>
    </location>
</feature>
<keyword evidence="3" id="KW-0812">Transmembrane</keyword>
<dbReference type="RefSeq" id="WP_089281420.1">
    <property type="nucleotide sequence ID" value="NZ_FZOJ01000002.1"/>
</dbReference>
<protein>
    <submittedName>
        <fullName evidence="4">Uncharacterized conserved protein YlxW, UPF0749 family</fullName>
    </submittedName>
</protein>
<keyword evidence="5" id="KW-1185">Reference proteome</keyword>
<keyword evidence="3" id="KW-0472">Membrane</keyword>
<dbReference type="AlphaFoldDB" id="A0A239AUG5"/>